<sequence length="61" mass="6992">MNDKIIIDALRKARIYINSAESWNKEHLPIHLSFKEMLDAWTEGGEVEAIDKALQELGIII</sequence>
<evidence type="ECO:0000313" key="1">
    <source>
        <dbReference type="EMBL" id="QJA70620.1"/>
    </source>
</evidence>
<dbReference type="EMBL" id="MT141807">
    <property type="protein sequence ID" value="QJA70620.1"/>
    <property type="molecule type" value="Genomic_DNA"/>
</dbReference>
<gene>
    <name evidence="1" type="ORF">MM415A03636_0012</name>
    <name evidence="2" type="ORF">MM415B04899_0001</name>
</gene>
<dbReference type="EMBL" id="MT143379">
    <property type="protein sequence ID" value="QJA96197.1"/>
    <property type="molecule type" value="Genomic_DNA"/>
</dbReference>
<reference evidence="1" key="1">
    <citation type="submission" date="2020-03" db="EMBL/GenBank/DDBJ databases">
        <title>The deep terrestrial virosphere.</title>
        <authorList>
            <person name="Holmfeldt K."/>
            <person name="Nilsson E."/>
            <person name="Simone D."/>
            <person name="Lopez-Fernandez M."/>
            <person name="Wu X."/>
            <person name="de Brujin I."/>
            <person name="Lundin D."/>
            <person name="Andersson A."/>
            <person name="Bertilsson S."/>
            <person name="Dopson M."/>
        </authorList>
    </citation>
    <scope>NUCLEOTIDE SEQUENCE</scope>
    <source>
        <strain evidence="1">MM415A03636</strain>
        <strain evidence="2">MM415B04899</strain>
    </source>
</reference>
<dbReference type="AlphaFoldDB" id="A0A6M3JLB3"/>
<proteinExistence type="predicted"/>
<name>A0A6M3JLB3_9ZZZZ</name>
<organism evidence="1">
    <name type="scientific">viral metagenome</name>
    <dbReference type="NCBI Taxonomy" id="1070528"/>
    <lineage>
        <taxon>unclassified sequences</taxon>
        <taxon>metagenomes</taxon>
        <taxon>organismal metagenomes</taxon>
    </lineage>
</organism>
<accession>A0A6M3JLB3</accession>
<evidence type="ECO:0000313" key="2">
    <source>
        <dbReference type="EMBL" id="QJA96197.1"/>
    </source>
</evidence>
<protein>
    <submittedName>
        <fullName evidence="1">Uncharacterized protein</fullName>
    </submittedName>
</protein>